<proteinExistence type="predicted"/>
<keyword evidence="2" id="KW-0673">Quorum sensing</keyword>
<name>A0A518VCN9_BRELA</name>
<evidence type="ECO:0000256" key="8">
    <source>
        <dbReference type="SAM" id="Phobius"/>
    </source>
</evidence>
<evidence type="ECO:0000256" key="1">
    <source>
        <dbReference type="ARBA" id="ARBA00022475"/>
    </source>
</evidence>
<evidence type="ECO:0000256" key="7">
    <source>
        <dbReference type="ARBA" id="ARBA00023136"/>
    </source>
</evidence>
<evidence type="ECO:0000313" key="9">
    <source>
        <dbReference type="EMBL" id="QDX94709.1"/>
    </source>
</evidence>
<dbReference type="GO" id="GO:0016020">
    <property type="term" value="C:membrane"/>
    <property type="evidence" value="ECO:0007669"/>
    <property type="project" value="InterPro"/>
</dbReference>
<evidence type="ECO:0000256" key="6">
    <source>
        <dbReference type="ARBA" id="ARBA00022989"/>
    </source>
</evidence>
<dbReference type="Pfam" id="PF04647">
    <property type="entry name" value="AgrB"/>
    <property type="match status" value="1"/>
</dbReference>
<organism evidence="9 10">
    <name type="scientific">Brevibacillus laterosporus</name>
    <name type="common">Bacillus laterosporus</name>
    <dbReference type="NCBI Taxonomy" id="1465"/>
    <lineage>
        <taxon>Bacteria</taxon>
        <taxon>Bacillati</taxon>
        <taxon>Bacillota</taxon>
        <taxon>Bacilli</taxon>
        <taxon>Bacillales</taxon>
        <taxon>Paenibacillaceae</taxon>
        <taxon>Brevibacillus</taxon>
    </lineage>
</organism>
<dbReference type="EMBL" id="CP033464">
    <property type="protein sequence ID" value="QDX94709.1"/>
    <property type="molecule type" value="Genomic_DNA"/>
</dbReference>
<evidence type="ECO:0000256" key="2">
    <source>
        <dbReference type="ARBA" id="ARBA00022654"/>
    </source>
</evidence>
<protein>
    <submittedName>
        <fullName evidence="9">Accessory regulator AgrB</fullName>
    </submittedName>
</protein>
<evidence type="ECO:0000256" key="3">
    <source>
        <dbReference type="ARBA" id="ARBA00022670"/>
    </source>
</evidence>
<dbReference type="GO" id="GO:0009372">
    <property type="term" value="P:quorum sensing"/>
    <property type="evidence" value="ECO:0007669"/>
    <property type="project" value="UniProtKB-KW"/>
</dbReference>
<feature type="transmembrane region" description="Helical" evidence="8">
    <location>
        <begin position="102"/>
        <end position="119"/>
    </location>
</feature>
<feature type="transmembrane region" description="Helical" evidence="8">
    <location>
        <begin position="38"/>
        <end position="67"/>
    </location>
</feature>
<gene>
    <name evidence="9" type="ORF">EEL30_21960</name>
</gene>
<keyword evidence="5" id="KW-0378">Hydrolase</keyword>
<accession>A0A518VCN9</accession>
<dbReference type="SMART" id="SM00793">
    <property type="entry name" value="AgrB"/>
    <property type="match status" value="1"/>
</dbReference>
<keyword evidence="3" id="KW-0645">Protease</keyword>
<evidence type="ECO:0000313" key="10">
    <source>
        <dbReference type="Proteomes" id="UP000319432"/>
    </source>
</evidence>
<dbReference type="OrthoDB" id="2666767at2"/>
<dbReference type="Proteomes" id="UP000319432">
    <property type="component" value="Chromosome"/>
</dbReference>
<dbReference type="GO" id="GO:0008233">
    <property type="term" value="F:peptidase activity"/>
    <property type="evidence" value="ECO:0007669"/>
    <property type="project" value="UniProtKB-KW"/>
</dbReference>
<keyword evidence="6 8" id="KW-1133">Transmembrane helix</keyword>
<keyword evidence="4 8" id="KW-0812">Transmembrane</keyword>
<dbReference type="GO" id="GO:0006508">
    <property type="term" value="P:proteolysis"/>
    <property type="evidence" value="ECO:0007669"/>
    <property type="project" value="UniProtKB-KW"/>
</dbReference>
<keyword evidence="10" id="KW-1185">Reference proteome</keyword>
<reference evidence="9 10" key="1">
    <citation type="submission" date="2018-11" db="EMBL/GenBank/DDBJ databases">
        <title>Phylogenetic determinants of toxin gene distribution in genomes of Brevibacillus laterosporus.</title>
        <authorList>
            <person name="Glare T.R."/>
            <person name="Durrant A."/>
            <person name="Berry C."/>
            <person name="Palma L."/>
            <person name="Ormskirk M."/>
            <person name="Cox M.O."/>
        </authorList>
    </citation>
    <scope>NUCLEOTIDE SEQUENCE [LARGE SCALE GENOMIC DNA]</scope>
    <source>
        <strain evidence="9 10">1821L</strain>
    </source>
</reference>
<evidence type="ECO:0000256" key="4">
    <source>
        <dbReference type="ARBA" id="ARBA00022692"/>
    </source>
</evidence>
<keyword evidence="7 8" id="KW-0472">Membrane</keyword>
<feature type="transmembrane region" description="Helical" evidence="8">
    <location>
        <begin position="79"/>
        <end position="96"/>
    </location>
</feature>
<dbReference type="InterPro" id="IPR006741">
    <property type="entry name" value="AgrB"/>
</dbReference>
<evidence type="ECO:0000256" key="5">
    <source>
        <dbReference type="ARBA" id="ARBA00022801"/>
    </source>
</evidence>
<dbReference type="AlphaFoldDB" id="A0A518VCN9"/>
<sequence>MVERVASTIAHIIKKATPEESASEEVLAYSLAIQLNGIAIIVSSLIIGVITGKAIDTLIALVSFSLLRLVSGGWHAKTMTLCYWVSTTIISLIPHLQIDKSLLLYFNLITFLLVAIYAPKSKEENNIPLSALPYLKIVSVLIVGIGFYLENTVVSLALFVQALTLIPALERRCQP</sequence>
<keyword evidence="1" id="KW-1003">Cell membrane</keyword>